<keyword evidence="1" id="KW-0472">Membrane</keyword>
<keyword evidence="1" id="KW-1133">Transmembrane helix</keyword>
<dbReference type="AlphaFoldDB" id="Q2RP52"/>
<feature type="transmembrane region" description="Helical" evidence="1">
    <location>
        <begin position="12"/>
        <end position="32"/>
    </location>
</feature>
<dbReference type="HOGENOM" id="CLU_2083059_0_0_5"/>
<dbReference type="EMBL" id="CP000230">
    <property type="protein sequence ID" value="ABC24093.1"/>
    <property type="molecule type" value="Genomic_DNA"/>
</dbReference>
<evidence type="ECO:0008006" key="4">
    <source>
        <dbReference type="Google" id="ProtNLM"/>
    </source>
</evidence>
<feature type="transmembrane region" description="Helical" evidence="1">
    <location>
        <begin position="97"/>
        <end position="115"/>
    </location>
</feature>
<sequence>MADPLFTEWQLWAVAAGGGLGTLLLRLVPVVAQNAIAGARIRLFFDRAGFGILGGIVSTSALKSGQSLFTGTPVAGASWALLCVGVAFLWSLWRGGTVLPTLIGLALFVGAGVVFPG</sequence>
<accession>Q2RP52</accession>
<keyword evidence="3" id="KW-1185">Reference proteome</keyword>
<proteinExistence type="predicted"/>
<dbReference type="Proteomes" id="UP000001929">
    <property type="component" value="Chromosome"/>
</dbReference>
<dbReference type="RefSeq" id="WP_011391046.1">
    <property type="nucleotide sequence ID" value="NC_007643.1"/>
</dbReference>
<name>Q2RP52_RHORT</name>
<dbReference type="PATRIC" id="fig|269796.9.peg.3416"/>
<evidence type="ECO:0000256" key="1">
    <source>
        <dbReference type="SAM" id="Phobius"/>
    </source>
</evidence>
<reference evidence="2 3" key="1">
    <citation type="journal article" date="2011" name="Stand. Genomic Sci.">
        <title>Complete genome sequence of Rhodospirillum rubrum type strain (S1).</title>
        <authorList>
            <person name="Munk A.C."/>
            <person name="Copeland A."/>
            <person name="Lucas S."/>
            <person name="Lapidus A."/>
            <person name="Del Rio T.G."/>
            <person name="Barry K."/>
            <person name="Detter J.C."/>
            <person name="Hammon N."/>
            <person name="Israni S."/>
            <person name="Pitluck S."/>
            <person name="Brettin T."/>
            <person name="Bruce D."/>
            <person name="Han C."/>
            <person name="Tapia R."/>
            <person name="Gilna P."/>
            <person name="Schmutz J."/>
            <person name="Larimer F."/>
            <person name="Land M."/>
            <person name="Kyrpides N.C."/>
            <person name="Mavromatis K."/>
            <person name="Richardson P."/>
            <person name="Rohde M."/>
            <person name="Goker M."/>
            <person name="Klenk H.P."/>
            <person name="Zhang Y."/>
            <person name="Roberts G.P."/>
            <person name="Reslewic S."/>
            <person name="Schwartz D.C."/>
        </authorList>
    </citation>
    <scope>NUCLEOTIDE SEQUENCE [LARGE SCALE GENOMIC DNA]</scope>
    <source>
        <strain evidence="3">ATCC 11170 / ATH 1.1.1 / DSM 467 / LMG 4362 / NCIMB 8255 / S1</strain>
    </source>
</reference>
<protein>
    <recommendedName>
        <fullName evidence="4">Branched-chain amino acid transport</fullName>
    </recommendedName>
</protein>
<evidence type="ECO:0000313" key="2">
    <source>
        <dbReference type="EMBL" id="ABC24093.1"/>
    </source>
</evidence>
<dbReference type="KEGG" id="rru:Rru_A3298"/>
<dbReference type="EnsemblBacteria" id="ABC24093">
    <property type="protein sequence ID" value="ABC24093"/>
    <property type="gene ID" value="Rru_A3298"/>
</dbReference>
<feature type="transmembrane region" description="Helical" evidence="1">
    <location>
        <begin position="44"/>
        <end position="62"/>
    </location>
</feature>
<feature type="transmembrane region" description="Helical" evidence="1">
    <location>
        <begin position="68"/>
        <end position="90"/>
    </location>
</feature>
<organism evidence="2 3">
    <name type="scientific">Rhodospirillum rubrum (strain ATCC 11170 / ATH 1.1.1 / DSM 467 / LMG 4362 / NCIMB 8255 / S1)</name>
    <dbReference type="NCBI Taxonomy" id="269796"/>
    <lineage>
        <taxon>Bacteria</taxon>
        <taxon>Pseudomonadati</taxon>
        <taxon>Pseudomonadota</taxon>
        <taxon>Alphaproteobacteria</taxon>
        <taxon>Rhodospirillales</taxon>
        <taxon>Rhodospirillaceae</taxon>
        <taxon>Rhodospirillum</taxon>
    </lineage>
</organism>
<dbReference type="STRING" id="269796.Rru_A3298"/>
<gene>
    <name evidence="2" type="ordered locus">Rru_A3298</name>
</gene>
<evidence type="ECO:0000313" key="3">
    <source>
        <dbReference type="Proteomes" id="UP000001929"/>
    </source>
</evidence>
<keyword evidence="1" id="KW-0812">Transmembrane</keyword>